<organism evidence="2 3">
    <name type="scientific">Candidatus Magasanikbacteria bacterium CG10_big_fil_rev_8_21_14_0_10_36_16</name>
    <dbReference type="NCBI Taxonomy" id="1974645"/>
    <lineage>
        <taxon>Bacteria</taxon>
        <taxon>Candidatus Magasanikiibacteriota</taxon>
    </lineage>
</organism>
<keyword evidence="1" id="KW-0812">Transmembrane</keyword>
<dbReference type="InterPro" id="IPR043993">
    <property type="entry name" value="T4SS_pilin"/>
</dbReference>
<comment type="caution">
    <text evidence="2">The sequence shown here is derived from an EMBL/GenBank/DDBJ whole genome shotgun (WGS) entry which is preliminary data.</text>
</comment>
<dbReference type="EMBL" id="PFBU01000065">
    <property type="protein sequence ID" value="PIR78088.1"/>
    <property type="molecule type" value="Genomic_DNA"/>
</dbReference>
<protein>
    <submittedName>
        <fullName evidence="2">Uncharacterized protein</fullName>
    </submittedName>
</protein>
<gene>
    <name evidence="2" type="ORF">COU28_03590</name>
</gene>
<name>A0A2H0TXY1_9BACT</name>
<proteinExistence type="predicted"/>
<feature type="transmembrane region" description="Helical" evidence="1">
    <location>
        <begin position="98"/>
        <end position="117"/>
    </location>
</feature>
<dbReference type="AlphaFoldDB" id="A0A2H0TXY1"/>
<evidence type="ECO:0000313" key="3">
    <source>
        <dbReference type="Proteomes" id="UP000230852"/>
    </source>
</evidence>
<keyword evidence="1" id="KW-1133">Transmembrane helix</keyword>
<keyword evidence="1" id="KW-0472">Membrane</keyword>
<sequence>MYRLLAIIIFILSSFSFFFTDYVYAKKSLSDATPALTTVSQKTGLTQSSLTDVAGDVVAMIFIASGLIFFVLMVYAGVRWMTARDKEESVEKAKNTMIAAVIGLVILLAAYAVSNFISGSVIGNLGNAPITPNTPPSGEDLRCQTAHPGWSCQSLTSCGQTTRTSCQGDVNYCALNLCPGDNSIVCCLGTTPGGIRSSCTNDSGCNINDGLYCNNGTCAQSTCLYSAESPGCQGTSICAQDGKCYNTNDLKCSTVSGVIGNFCSSSCNFVNGSTVCSAVNQSDTTLCASYCKVENSSCVSDVVSYSLSCNSNFNTCKSIVTNENTQLCQYEKK</sequence>
<evidence type="ECO:0000256" key="1">
    <source>
        <dbReference type="SAM" id="Phobius"/>
    </source>
</evidence>
<dbReference type="Proteomes" id="UP000230852">
    <property type="component" value="Unassembled WGS sequence"/>
</dbReference>
<feature type="transmembrane region" description="Helical" evidence="1">
    <location>
        <begin position="57"/>
        <end position="78"/>
    </location>
</feature>
<evidence type="ECO:0000313" key="2">
    <source>
        <dbReference type="EMBL" id="PIR78088.1"/>
    </source>
</evidence>
<accession>A0A2H0TXY1</accession>
<reference evidence="3" key="1">
    <citation type="submission" date="2017-09" db="EMBL/GenBank/DDBJ databases">
        <title>Depth-based differentiation of microbial function through sediment-hosted aquifers and enrichment of novel symbionts in the deep terrestrial subsurface.</title>
        <authorList>
            <person name="Probst A.J."/>
            <person name="Ladd B."/>
            <person name="Jarett J.K."/>
            <person name="Geller-Mcgrath D.E."/>
            <person name="Sieber C.M.K."/>
            <person name="Emerson J.B."/>
            <person name="Anantharaman K."/>
            <person name="Thomas B.C."/>
            <person name="Malmstrom R."/>
            <person name="Stieglmeier M."/>
            <person name="Klingl A."/>
            <person name="Woyke T."/>
            <person name="Ryan C.M."/>
            <person name="Banfield J.F."/>
        </authorList>
    </citation>
    <scope>NUCLEOTIDE SEQUENCE [LARGE SCALE GENOMIC DNA]</scope>
</reference>
<dbReference type="Pfam" id="PF18895">
    <property type="entry name" value="T4SS_pilin"/>
    <property type="match status" value="1"/>
</dbReference>